<dbReference type="AlphaFoldDB" id="A0A562R6Q5"/>
<dbReference type="InterPro" id="IPR050659">
    <property type="entry name" value="Peptidase_M24B"/>
</dbReference>
<dbReference type="SUPFAM" id="SSF53092">
    <property type="entry name" value="Creatinase/prolidase N-terminal domain"/>
    <property type="match status" value="1"/>
</dbReference>
<keyword evidence="4" id="KW-1185">Reference proteome</keyword>
<comment type="caution">
    <text evidence="3">The sequence shown here is derived from an EMBL/GenBank/DDBJ whole genome shotgun (WGS) entry which is preliminary data.</text>
</comment>
<dbReference type="PANTHER" id="PTHR46112">
    <property type="entry name" value="AMINOPEPTIDASE"/>
    <property type="match status" value="1"/>
</dbReference>
<dbReference type="RefSeq" id="WP_018643079.1">
    <property type="nucleotide sequence ID" value="NZ_VLLA01000017.1"/>
</dbReference>
<dbReference type="PANTHER" id="PTHR46112:SF2">
    <property type="entry name" value="XAA-PRO AMINOPEPTIDASE P-RELATED"/>
    <property type="match status" value="1"/>
</dbReference>
<dbReference type="SUPFAM" id="SSF55920">
    <property type="entry name" value="Creatinase/aminopeptidase"/>
    <property type="match status" value="1"/>
</dbReference>
<feature type="domain" description="Creatinase N-terminal" evidence="2">
    <location>
        <begin position="13"/>
        <end position="147"/>
    </location>
</feature>
<name>A0A562R6Q5_9BRAD</name>
<evidence type="ECO:0000259" key="2">
    <source>
        <dbReference type="Pfam" id="PF01321"/>
    </source>
</evidence>
<dbReference type="Proteomes" id="UP000316291">
    <property type="component" value="Unassembled WGS sequence"/>
</dbReference>
<feature type="domain" description="Peptidase M24" evidence="1">
    <location>
        <begin position="157"/>
        <end position="359"/>
    </location>
</feature>
<reference evidence="3 4" key="1">
    <citation type="journal article" date="2015" name="Stand. Genomic Sci.">
        <title>Genomic Encyclopedia of Bacterial and Archaeal Type Strains, Phase III: the genomes of soil and plant-associated and newly described type strains.</title>
        <authorList>
            <person name="Whitman W.B."/>
            <person name="Woyke T."/>
            <person name="Klenk H.P."/>
            <person name="Zhou Y."/>
            <person name="Lilburn T.G."/>
            <person name="Beck B.J."/>
            <person name="De Vos P."/>
            <person name="Vandamme P."/>
            <person name="Eisen J.A."/>
            <person name="Garrity G."/>
            <person name="Hugenholtz P."/>
            <person name="Kyrpides N.C."/>
        </authorList>
    </citation>
    <scope>NUCLEOTIDE SEQUENCE [LARGE SCALE GENOMIC DNA]</scope>
    <source>
        <strain evidence="3 4">CGMCC 1.10948</strain>
    </source>
</reference>
<evidence type="ECO:0000259" key="1">
    <source>
        <dbReference type="Pfam" id="PF00557"/>
    </source>
</evidence>
<evidence type="ECO:0000313" key="3">
    <source>
        <dbReference type="EMBL" id="TWI64749.1"/>
    </source>
</evidence>
<dbReference type="Pfam" id="PF01321">
    <property type="entry name" value="Creatinase_N"/>
    <property type="match status" value="1"/>
</dbReference>
<dbReference type="CDD" id="cd01066">
    <property type="entry name" value="APP_MetAP"/>
    <property type="match status" value="1"/>
</dbReference>
<gene>
    <name evidence="3" type="ORF">IQ16_05808</name>
</gene>
<dbReference type="Gene3D" id="3.90.230.10">
    <property type="entry name" value="Creatinase/methionine aminopeptidase superfamily"/>
    <property type="match status" value="1"/>
</dbReference>
<dbReference type="InterPro" id="IPR029149">
    <property type="entry name" value="Creatin/AminoP/Spt16_N"/>
</dbReference>
<dbReference type="Pfam" id="PF00557">
    <property type="entry name" value="Peptidase_M24"/>
    <property type="match status" value="1"/>
</dbReference>
<protein>
    <submittedName>
        <fullName evidence="3">Xaa-Pro dipeptidase</fullName>
    </submittedName>
</protein>
<sequence>MTMLFPIDEYNARVKRVREQMAARNLDVLIIDQSEFLAYLTGFLISENMYRACLLPRDGEPVMILRAVDLGPFSDSSWLQRSVAFTDWEDPIKVLADTVRSLGCATGRVGLDEDSYCMPLSRFKHLSAQLPDAKFVDFSGVMALLRARKSAREIAVLRRAAGIGDLGIDAALKAAGEGRSARDAAAAVYQVFMQEGADAARAGIITAGVGNAFLHGGLTNQPLAKGDVLHMELLPYIDGYSARLMRSAVIGEIDPRRSQLARRLIEIQNRQFEAMKPGTAAADIDALARDTMLAEGLRPDYPNITGYSLGCYPAHTPRTSDFSRVFLPNVDWTLEEGMVFHMYVSADGIALSETVLVTEAGHECLTRAPRQVFRV</sequence>
<dbReference type="EMBL" id="VLLA01000017">
    <property type="protein sequence ID" value="TWI64749.1"/>
    <property type="molecule type" value="Genomic_DNA"/>
</dbReference>
<proteinExistence type="predicted"/>
<dbReference type="Gene3D" id="3.40.350.10">
    <property type="entry name" value="Creatinase/prolidase N-terminal domain"/>
    <property type="match status" value="1"/>
</dbReference>
<organism evidence="3 4">
    <name type="scientific">Bradyrhizobium huanghuaihaiense</name>
    <dbReference type="NCBI Taxonomy" id="990078"/>
    <lineage>
        <taxon>Bacteria</taxon>
        <taxon>Pseudomonadati</taxon>
        <taxon>Pseudomonadota</taxon>
        <taxon>Alphaproteobacteria</taxon>
        <taxon>Hyphomicrobiales</taxon>
        <taxon>Nitrobacteraceae</taxon>
        <taxon>Bradyrhizobium</taxon>
    </lineage>
</organism>
<evidence type="ECO:0000313" key="4">
    <source>
        <dbReference type="Proteomes" id="UP000316291"/>
    </source>
</evidence>
<dbReference type="InterPro" id="IPR036005">
    <property type="entry name" value="Creatinase/aminopeptidase-like"/>
</dbReference>
<accession>A0A562R6Q5</accession>
<dbReference type="InterPro" id="IPR000587">
    <property type="entry name" value="Creatinase_N"/>
</dbReference>
<dbReference type="InterPro" id="IPR000994">
    <property type="entry name" value="Pept_M24"/>
</dbReference>